<feature type="transmembrane region" description="Helical" evidence="7">
    <location>
        <begin position="59"/>
        <end position="76"/>
    </location>
</feature>
<feature type="transmembrane region" description="Helical" evidence="7">
    <location>
        <begin position="174"/>
        <end position="193"/>
    </location>
</feature>
<comment type="caution">
    <text evidence="9">The sequence shown here is derived from an EMBL/GenBank/DDBJ whole genome shotgun (WGS) entry which is preliminary data.</text>
</comment>
<keyword evidence="5 7" id="KW-1133">Transmembrane helix</keyword>
<dbReference type="PANTHER" id="PTHR42718">
    <property type="entry name" value="MAJOR FACILITATOR SUPERFAMILY MULTIDRUG TRANSPORTER MFSC"/>
    <property type="match status" value="1"/>
</dbReference>
<keyword evidence="10" id="KW-1185">Reference proteome</keyword>
<keyword evidence="6 7" id="KW-0472">Membrane</keyword>
<dbReference type="EMBL" id="SMBX01000003">
    <property type="protein sequence ID" value="TCV00767.1"/>
    <property type="molecule type" value="Genomic_DNA"/>
</dbReference>
<protein>
    <submittedName>
        <fullName evidence="9">Putative MFS family arabinose efflux permease</fullName>
    </submittedName>
</protein>
<feature type="transmembrane region" description="Helical" evidence="7">
    <location>
        <begin position="88"/>
        <end position="105"/>
    </location>
</feature>
<comment type="subcellular location">
    <subcellularLocation>
        <location evidence="1">Cell membrane</location>
        <topology evidence="1">Multi-pass membrane protein</topology>
    </subcellularLocation>
</comment>
<evidence type="ECO:0000313" key="9">
    <source>
        <dbReference type="EMBL" id="TCV00767.1"/>
    </source>
</evidence>
<dbReference type="SUPFAM" id="SSF103473">
    <property type="entry name" value="MFS general substrate transporter"/>
    <property type="match status" value="1"/>
</dbReference>
<evidence type="ECO:0000256" key="3">
    <source>
        <dbReference type="ARBA" id="ARBA00022475"/>
    </source>
</evidence>
<keyword evidence="2" id="KW-0813">Transport</keyword>
<organism evidence="9 10">
    <name type="scientific">Paracandidimonas soli</name>
    <dbReference type="NCBI Taxonomy" id="1917182"/>
    <lineage>
        <taxon>Bacteria</taxon>
        <taxon>Pseudomonadati</taxon>
        <taxon>Pseudomonadota</taxon>
        <taxon>Betaproteobacteria</taxon>
        <taxon>Burkholderiales</taxon>
        <taxon>Alcaligenaceae</taxon>
        <taxon>Paracandidimonas</taxon>
    </lineage>
</organism>
<keyword evidence="3" id="KW-1003">Cell membrane</keyword>
<feature type="domain" description="Major facilitator superfamily (MFS) profile" evidence="8">
    <location>
        <begin position="22"/>
        <end position="404"/>
    </location>
</feature>
<dbReference type="RefSeq" id="WP_165972554.1">
    <property type="nucleotide sequence ID" value="NZ_JBHRVM010000001.1"/>
</dbReference>
<evidence type="ECO:0000313" key="10">
    <source>
        <dbReference type="Proteomes" id="UP000294692"/>
    </source>
</evidence>
<evidence type="ECO:0000256" key="6">
    <source>
        <dbReference type="ARBA" id="ARBA00023136"/>
    </source>
</evidence>
<dbReference type="GO" id="GO:0005886">
    <property type="term" value="C:plasma membrane"/>
    <property type="evidence" value="ECO:0007669"/>
    <property type="project" value="UniProtKB-SubCell"/>
</dbReference>
<feature type="transmembrane region" description="Helical" evidence="7">
    <location>
        <begin position="117"/>
        <end position="135"/>
    </location>
</feature>
<sequence>MSSASARSTPAATASSQIPPGLFLALMLSGYASMASMRICDTLLGPLAREFDTSTAQTAAVVSGFAIAYGLMQLIYGPAAERWGKLRMILLVLVGCMISAIWGALAPSLESLIASRFMAGGMAAGIIPLTLAWVGDNTPYEQRQATLAQLLGATIIGMMTGQWIGGIVSETWHWRVNFVIIAVLFAAAALLLAHNLRRQPRFQPAGQARMRDYITGARTILSSRWAQILFIVAFLEGAMVFSALAFMPLHLQTYHGISVSASGAMVTLYGVGGLIYSRTARQLLRRLGEPGLARLGGAIMLIGLAMALAPRWPWALPACALFGLGFYCLHGTLQANATQISEHQRAIAVSLYASLLFLGQSFGVALGAELVNATSTLPLMAGCGAGLVVLGWAFARSLRRHAGL</sequence>
<evidence type="ECO:0000259" key="8">
    <source>
        <dbReference type="PROSITE" id="PS50850"/>
    </source>
</evidence>
<feature type="transmembrane region" description="Helical" evidence="7">
    <location>
        <begin position="377"/>
        <end position="395"/>
    </location>
</feature>
<dbReference type="InterPro" id="IPR020846">
    <property type="entry name" value="MFS_dom"/>
</dbReference>
<reference evidence="9 10" key="1">
    <citation type="submission" date="2019-03" db="EMBL/GenBank/DDBJ databases">
        <title>Genomic Encyclopedia of Type Strains, Phase IV (KMG-IV): sequencing the most valuable type-strain genomes for metagenomic binning, comparative biology and taxonomic classification.</title>
        <authorList>
            <person name="Goeker M."/>
        </authorList>
    </citation>
    <scope>NUCLEOTIDE SEQUENCE [LARGE SCALE GENOMIC DNA]</scope>
    <source>
        <strain evidence="9 10">DSM 100048</strain>
    </source>
</reference>
<dbReference type="GO" id="GO:0022857">
    <property type="term" value="F:transmembrane transporter activity"/>
    <property type="evidence" value="ECO:0007669"/>
    <property type="project" value="InterPro"/>
</dbReference>
<dbReference type="InterPro" id="IPR011701">
    <property type="entry name" value="MFS"/>
</dbReference>
<proteinExistence type="predicted"/>
<evidence type="ECO:0000256" key="5">
    <source>
        <dbReference type="ARBA" id="ARBA00022989"/>
    </source>
</evidence>
<dbReference type="PROSITE" id="PS50850">
    <property type="entry name" value="MFS"/>
    <property type="match status" value="1"/>
</dbReference>
<feature type="transmembrane region" description="Helical" evidence="7">
    <location>
        <begin position="291"/>
        <end position="308"/>
    </location>
</feature>
<evidence type="ECO:0000256" key="2">
    <source>
        <dbReference type="ARBA" id="ARBA00022448"/>
    </source>
</evidence>
<feature type="transmembrane region" description="Helical" evidence="7">
    <location>
        <begin position="147"/>
        <end position="168"/>
    </location>
</feature>
<dbReference type="Pfam" id="PF07690">
    <property type="entry name" value="MFS_1"/>
    <property type="match status" value="1"/>
</dbReference>
<dbReference type="PANTHER" id="PTHR42718:SF46">
    <property type="entry name" value="BLR6921 PROTEIN"/>
    <property type="match status" value="1"/>
</dbReference>
<evidence type="ECO:0000256" key="1">
    <source>
        <dbReference type="ARBA" id="ARBA00004651"/>
    </source>
</evidence>
<dbReference type="Gene3D" id="1.20.1250.20">
    <property type="entry name" value="MFS general substrate transporter like domains"/>
    <property type="match status" value="1"/>
</dbReference>
<keyword evidence="4 7" id="KW-0812">Transmembrane</keyword>
<name>A0A4R3V6R0_9BURK</name>
<accession>A0A4R3V6R0</accession>
<dbReference type="CDD" id="cd17324">
    <property type="entry name" value="MFS_NepI_like"/>
    <property type="match status" value="1"/>
</dbReference>
<dbReference type="Proteomes" id="UP000294692">
    <property type="component" value="Unassembled WGS sequence"/>
</dbReference>
<dbReference type="InterPro" id="IPR036259">
    <property type="entry name" value="MFS_trans_sf"/>
</dbReference>
<feature type="transmembrane region" description="Helical" evidence="7">
    <location>
        <begin position="228"/>
        <end position="251"/>
    </location>
</feature>
<gene>
    <name evidence="9" type="ORF">EV686_103350</name>
</gene>
<feature type="transmembrane region" description="Helical" evidence="7">
    <location>
        <begin position="257"/>
        <end position="279"/>
    </location>
</feature>
<dbReference type="AlphaFoldDB" id="A0A4R3V6R0"/>
<feature type="transmembrane region" description="Helical" evidence="7">
    <location>
        <begin position="314"/>
        <end position="333"/>
    </location>
</feature>
<feature type="transmembrane region" description="Helical" evidence="7">
    <location>
        <begin position="345"/>
        <end position="365"/>
    </location>
</feature>
<evidence type="ECO:0000256" key="7">
    <source>
        <dbReference type="SAM" id="Phobius"/>
    </source>
</evidence>
<feature type="transmembrane region" description="Helical" evidence="7">
    <location>
        <begin position="21"/>
        <end position="39"/>
    </location>
</feature>
<evidence type="ECO:0000256" key="4">
    <source>
        <dbReference type="ARBA" id="ARBA00022692"/>
    </source>
</evidence>